<sequence>MEPLIIIQARMGATRLPGKVLLDLCGKSVLHHVVERVQACPKVKNIVVATTVNENDDAIEKETRNIGISCFRGSETDVLDRYYQTTQTFSGDPVVRITADCPLLDPELLTSMLKTYENLSSSKNLLYLSNVQERTFPRGLDIEIFNRDALILAWEKAEAPEEREHVTPYIHRNPERFSLHNFSQTKDLSQLRWTLDTPDDLILIREIYEALYNEKVGAIFSTRDVLDLLEKNPELKTLNAHIQQKAH</sequence>
<keyword evidence="1" id="KW-0808">Transferase</keyword>
<evidence type="ECO:0000313" key="1">
    <source>
        <dbReference type="EMBL" id="QPJ62166.1"/>
    </source>
</evidence>
<protein>
    <submittedName>
        <fullName evidence="1">NTP transferase domain-containing protein</fullName>
    </submittedName>
</protein>
<dbReference type="PANTHER" id="PTHR42866:SF1">
    <property type="entry name" value="SPORE COAT POLYSACCHARIDE BIOSYNTHESIS PROTEIN SPSF"/>
    <property type="match status" value="1"/>
</dbReference>
<gene>
    <name evidence="1" type="ORF">G3M70_09900</name>
</gene>
<organism evidence="1 2">
    <name type="scientific">Candidatus Nitronauta litoralis</name>
    <dbReference type="NCBI Taxonomy" id="2705533"/>
    <lineage>
        <taxon>Bacteria</taxon>
        <taxon>Pseudomonadati</taxon>
        <taxon>Nitrospinota/Tectimicrobiota group</taxon>
        <taxon>Nitrospinota</taxon>
        <taxon>Nitrospinia</taxon>
        <taxon>Nitrospinales</taxon>
        <taxon>Nitrospinaceae</taxon>
        <taxon>Candidatus Nitronauta</taxon>
    </lineage>
</organism>
<accession>A0A7T0BWI7</accession>
<dbReference type="CDD" id="cd02518">
    <property type="entry name" value="GT2_SpsF"/>
    <property type="match status" value="1"/>
</dbReference>
<dbReference type="Pfam" id="PF02348">
    <property type="entry name" value="CTP_transf_3"/>
    <property type="match status" value="1"/>
</dbReference>
<dbReference type="GO" id="GO:0005829">
    <property type="term" value="C:cytosol"/>
    <property type="evidence" value="ECO:0007669"/>
    <property type="project" value="TreeGrafter"/>
</dbReference>
<evidence type="ECO:0000313" key="2">
    <source>
        <dbReference type="Proteomes" id="UP000594688"/>
    </source>
</evidence>
<proteinExistence type="predicted"/>
<dbReference type="GO" id="GO:0016740">
    <property type="term" value="F:transferase activity"/>
    <property type="evidence" value="ECO:0007669"/>
    <property type="project" value="UniProtKB-KW"/>
</dbReference>
<reference evidence="1 2" key="1">
    <citation type="submission" date="2020-02" db="EMBL/GenBank/DDBJ databases">
        <title>Genomic and physiological characterization of two novel Nitrospinaceae genera.</title>
        <authorList>
            <person name="Mueller A.J."/>
            <person name="Jung M.-Y."/>
            <person name="Strachan C.R."/>
            <person name="Herbold C.W."/>
            <person name="Kirkegaard R.H."/>
            <person name="Daims H."/>
        </authorList>
    </citation>
    <scope>NUCLEOTIDE SEQUENCE [LARGE SCALE GENOMIC DNA]</scope>
    <source>
        <strain evidence="1">EB</strain>
    </source>
</reference>
<dbReference type="Gene3D" id="3.90.550.10">
    <property type="entry name" value="Spore Coat Polysaccharide Biosynthesis Protein SpsA, Chain A"/>
    <property type="match status" value="1"/>
</dbReference>
<dbReference type="EMBL" id="CP048685">
    <property type="protein sequence ID" value="QPJ62166.1"/>
    <property type="molecule type" value="Genomic_DNA"/>
</dbReference>
<dbReference type="Proteomes" id="UP000594688">
    <property type="component" value="Chromosome"/>
</dbReference>
<name>A0A7T0BWI7_9BACT</name>
<dbReference type="KEGG" id="nli:G3M70_09900"/>
<dbReference type="InterPro" id="IPR003329">
    <property type="entry name" value="Cytidylyl_trans"/>
</dbReference>
<dbReference type="AlphaFoldDB" id="A0A7T0BWI7"/>
<dbReference type="PANTHER" id="PTHR42866">
    <property type="entry name" value="3-DEOXY-MANNO-OCTULOSONATE CYTIDYLYLTRANSFERASE"/>
    <property type="match status" value="1"/>
</dbReference>
<dbReference type="SUPFAM" id="SSF53448">
    <property type="entry name" value="Nucleotide-diphospho-sugar transferases"/>
    <property type="match status" value="1"/>
</dbReference>
<dbReference type="InterPro" id="IPR029044">
    <property type="entry name" value="Nucleotide-diphossugar_trans"/>
</dbReference>